<dbReference type="InterPro" id="IPR029499">
    <property type="entry name" value="PduO-typ"/>
</dbReference>
<dbReference type="FunFam" id="1.20.1200.10:FF:000001">
    <property type="entry name" value="Cob(I)yrinic acid a,c-diamide adenosyltransferase"/>
    <property type="match status" value="1"/>
</dbReference>
<evidence type="ECO:0000259" key="7">
    <source>
        <dbReference type="Pfam" id="PF01923"/>
    </source>
</evidence>
<evidence type="ECO:0000256" key="1">
    <source>
        <dbReference type="ARBA" id="ARBA00007487"/>
    </source>
</evidence>
<dbReference type="NCBIfam" id="TIGR00636">
    <property type="entry name" value="PduO_Nterm"/>
    <property type="match status" value="1"/>
</dbReference>
<proteinExistence type="inferred from homology"/>
<evidence type="ECO:0000256" key="4">
    <source>
        <dbReference type="ARBA" id="ARBA00022741"/>
    </source>
</evidence>
<keyword evidence="6" id="KW-0169">Cobalamin biosynthesis</keyword>
<evidence type="ECO:0000313" key="8">
    <source>
        <dbReference type="EMBL" id="EAV46904.1"/>
    </source>
</evidence>
<dbReference type="SUPFAM" id="SSF89028">
    <property type="entry name" value="Cobalamin adenosyltransferase-like"/>
    <property type="match status" value="1"/>
</dbReference>
<comment type="caution">
    <text evidence="8">The sequence shown here is derived from an EMBL/GenBank/DDBJ whole genome shotgun (WGS) entry which is preliminary data.</text>
</comment>
<dbReference type="InterPro" id="IPR036451">
    <property type="entry name" value="CblAdoTrfase-like_sf"/>
</dbReference>
<evidence type="ECO:0000256" key="5">
    <source>
        <dbReference type="ARBA" id="ARBA00022840"/>
    </source>
</evidence>
<name>A0P5U4_9PROT</name>
<comment type="subunit">
    <text evidence="2">Homotrimer.</text>
</comment>
<sequence length="181" mass="20578">MANRLTHIYTKTGDAGKTGLGDGSRVEKFNVRIDGLGSIDELNSILGIIVTEDIDNRLKDTIIKIQHHLFDIGGELSIPNHFKIISEKVTFLENHIDSMNASLSPLKEFILPGGSKAAAVCHHARTVCRRVERTLFKLKETDKINEISLQYINRLSDFLFVFARYINHSKKINDIYWQKNI</sequence>
<dbReference type="Pfam" id="PF01923">
    <property type="entry name" value="Cob_adeno_trans"/>
    <property type="match status" value="1"/>
</dbReference>
<dbReference type="EC" id="2.5.1.-" evidence="6"/>
<evidence type="ECO:0000256" key="3">
    <source>
        <dbReference type="ARBA" id="ARBA00022679"/>
    </source>
</evidence>
<organism evidence="8 9">
    <name type="scientific">Methylophilales bacterium HTCC2181</name>
    <dbReference type="NCBI Taxonomy" id="383631"/>
    <lineage>
        <taxon>Bacteria</taxon>
        <taxon>Pseudomonadati</taxon>
        <taxon>Pseudomonadota</taxon>
        <taxon>Betaproteobacteria</taxon>
        <taxon>Nitrosomonadales</taxon>
        <taxon>OM43 clade</taxon>
    </lineage>
</organism>
<protein>
    <recommendedName>
        <fullName evidence="6">Cobalamin adenosyltransferase</fullName>
        <ecNumber evidence="6">2.5.1.-</ecNumber>
    </recommendedName>
</protein>
<keyword evidence="5 6" id="KW-0067">ATP-binding</keyword>
<dbReference type="InterPro" id="IPR016030">
    <property type="entry name" value="CblAdoTrfase-like"/>
</dbReference>
<evidence type="ECO:0000313" key="9">
    <source>
        <dbReference type="Proteomes" id="UP000054262"/>
    </source>
</evidence>
<dbReference type="EMBL" id="AAUX01000001">
    <property type="protein sequence ID" value="EAV46904.1"/>
    <property type="molecule type" value="Genomic_DNA"/>
</dbReference>
<dbReference type="GO" id="GO:0005524">
    <property type="term" value="F:ATP binding"/>
    <property type="evidence" value="ECO:0007669"/>
    <property type="project" value="UniProtKB-UniRule"/>
</dbReference>
<keyword evidence="9" id="KW-1185">Reference proteome</keyword>
<evidence type="ECO:0000256" key="2">
    <source>
        <dbReference type="ARBA" id="ARBA00011233"/>
    </source>
</evidence>
<feature type="domain" description="Cobalamin adenosyltransferase-like" evidence="7">
    <location>
        <begin position="8"/>
        <end position="166"/>
    </location>
</feature>
<keyword evidence="4 6" id="KW-0547">Nucleotide-binding</keyword>
<dbReference type="Proteomes" id="UP000054262">
    <property type="component" value="Unassembled WGS sequence"/>
</dbReference>
<reference evidence="8 9" key="1">
    <citation type="submission" date="2006-11" db="EMBL/GenBank/DDBJ databases">
        <authorList>
            <person name="Giovannoni S."/>
            <person name="Vergin K."/>
            <person name="Ferriera S."/>
            <person name="Johnson J."/>
            <person name="Kravitz S."/>
            <person name="Beeson K."/>
            <person name="Sutton G."/>
            <person name="Rogers Y.-H."/>
            <person name="Friedman R."/>
            <person name="Frazier M."/>
            <person name="Venter J.C."/>
        </authorList>
    </citation>
    <scope>NUCLEOTIDE SEQUENCE [LARGE SCALE GENOMIC DNA]</scope>
    <source>
        <strain evidence="8 9">HTCC2181</strain>
    </source>
</reference>
<dbReference type="AlphaFoldDB" id="A0P5U4"/>
<dbReference type="OrthoDB" id="9778896at2"/>
<dbReference type="PANTHER" id="PTHR12213">
    <property type="entry name" value="CORRINOID ADENOSYLTRANSFERASE"/>
    <property type="match status" value="1"/>
</dbReference>
<dbReference type="GO" id="GO:0009236">
    <property type="term" value="P:cobalamin biosynthetic process"/>
    <property type="evidence" value="ECO:0007669"/>
    <property type="project" value="UniProtKB-UniRule"/>
</dbReference>
<comment type="catalytic activity">
    <reaction evidence="6">
        <text>2 cob(II)alamin + AH2 + 2 ATP = 2 adenosylcob(III)alamin + 2 triphosphate + A + 2 H(+)</text>
        <dbReference type="Rhea" id="RHEA:53304"/>
        <dbReference type="ChEBI" id="CHEBI:13193"/>
        <dbReference type="ChEBI" id="CHEBI:15378"/>
        <dbReference type="ChEBI" id="CHEBI:16304"/>
        <dbReference type="ChEBI" id="CHEBI:17499"/>
        <dbReference type="ChEBI" id="CHEBI:18036"/>
        <dbReference type="ChEBI" id="CHEBI:18408"/>
        <dbReference type="ChEBI" id="CHEBI:30616"/>
    </reaction>
</comment>
<evidence type="ECO:0000256" key="6">
    <source>
        <dbReference type="RuleBase" id="RU366026"/>
    </source>
</evidence>
<dbReference type="Gene3D" id="1.20.1200.10">
    <property type="entry name" value="Cobalamin adenosyltransferase-like"/>
    <property type="match status" value="1"/>
</dbReference>
<gene>
    <name evidence="8" type="ORF">MB2181_02485</name>
</gene>
<keyword evidence="3 6" id="KW-0808">Transferase</keyword>
<accession>A0P5U4</accession>
<dbReference type="PANTHER" id="PTHR12213:SF0">
    <property type="entry name" value="CORRINOID ADENOSYLTRANSFERASE MMAB"/>
    <property type="match status" value="1"/>
</dbReference>
<dbReference type="GO" id="GO:0008817">
    <property type="term" value="F:corrinoid adenosyltransferase activity"/>
    <property type="evidence" value="ECO:0007669"/>
    <property type="project" value="TreeGrafter"/>
</dbReference>
<comment type="similarity">
    <text evidence="1 6">Belongs to the Cob(I)alamin adenosyltransferase family.</text>
</comment>